<accession>A0A1N7RLD0</accession>
<evidence type="ECO:0000313" key="1">
    <source>
        <dbReference type="EMBL" id="SIT35921.1"/>
    </source>
</evidence>
<name>A0A1N7RLD0_9BURK</name>
<protein>
    <submittedName>
        <fullName evidence="1">Uncharacterized protein</fullName>
    </submittedName>
</protein>
<dbReference type="AlphaFoldDB" id="A0A1N7RLD0"/>
<dbReference type="OrthoDB" id="9106388at2"/>
<gene>
    <name evidence="1" type="ORF">BN2476_70071</name>
</gene>
<sequence length="111" mass="12513">MGFAQVLTRHDTVPDIQPRSRSNVVPLRAPRVQLEVLLTGTRPDRQRANLATLFHSPLGVYVSHTDVSRDNVCVHFNIAPEDLDFTLHSLITTLSEATIGRITRRDMRKEG</sequence>
<proteinExistence type="predicted"/>
<reference evidence="1" key="1">
    <citation type="submission" date="2016-12" db="EMBL/GenBank/DDBJ databases">
        <authorList>
            <person name="Moulin L."/>
        </authorList>
    </citation>
    <scope>NUCLEOTIDE SEQUENCE [LARGE SCALE GENOMIC DNA]</scope>
    <source>
        <strain evidence="1">STM 7183</strain>
    </source>
</reference>
<evidence type="ECO:0000313" key="2">
    <source>
        <dbReference type="Proteomes" id="UP000195569"/>
    </source>
</evidence>
<dbReference type="Proteomes" id="UP000195569">
    <property type="component" value="Unassembled WGS sequence"/>
</dbReference>
<organism evidence="1 2">
    <name type="scientific">Paraburkholderia piptadeniae</name>
    <dbReference type="NCBI Taxonomy" id="1701573"/>
    <lineage>
        <taxon>Bacteria</taxon>
        <taxon>Pseudomonadati</taxon>
        <taxon>Pseudomonadota</taxon>
        <taxon>Betaproteobacteria</taxon>
        <taxon>Burkholderiales</taxon>
        <taxon>Burkholderiaceae</taxon>
        <taxon>Paraburkholderia</taxon>
    </lineage>
</organism>
<keyword evidence="2" id="KW-1185">Reference proteome</keyword>
<dbReference type="EMBL" id="CYGY02000007">
    <property type="protein sequence ID" value="SIT35921.1"/>
    <property type="molecule type" value="Genomic_DNA"/>
</dbReference>
<comment type="caution">
    <text evidence="1">The sequence shown here is derived from an EMBL/GenBank/DDBJ whole genome shotgun (WGS) entry which is preliminary data.</text>
</comment>